<accession>A0A852V6K2</accession>
<evidence type="ECO:0000259" key="1">
    <source>
        <dbReference type="Pfam" id="PF12680"/>
    </source>
</evidence>
<protein>
    <recommendedName>
        <fullName evidence="1">SnoaL-like domain-containing protein</fullName>
    </recommendedName>
</protein>
<proteinExistence type="predicted"/>
<sequence>MSEHPNAGVVRSAYDALAKNDLDQVRDNLLADDVVFHVPGRGALAGDHRGKEAVIDYLRRLGEATQGALRFEPESFLADDDRVAAVLRVVGERGGRVLDERGVHVFRVADGRITERWSFPQDSYAVDEFLA</sequence>
<dbReference type="AlphaFoldDB" id="A0A852V6K2"/>
<dbReference type="InterPro" id="IPR032710">
    <property type="entry name" value="NTF2-like_dom_sf"/>
</dbReference>
<gene>
    <name evidence="2" type="ORF">HDA43_006003</name>
</gene>
<dbReference type="SUPFAM" id="SSF54427">
    <property type="entry name" value="NTF2-like"/>
    <property type="match status" value="1"/>
</dbReference>
<dbReference type="Pfam" id="PF12680">
    <property type="entry name" value="SnoaL_2"/>
    <property type="match status" value="1"/>
</dbReference>
<dbReference type="PANTHER" id="PTHR41252:SF1">
    <property type="entry name" value="BLR2505 PROTEIN"/>
    <property type="match status" value="1"/>
</dbReference>
<evidence type="ECO:0000313" key="2">
    <source>
        <dbReference type="EMBL" id="NYF43776.1"/>
    </source>
</evidence>
<dbReference type="InterPro" id="IPR037401">
    <property type="entry name" value="SnoaL-like"/>
</dbReference>
<dbReference type="PANTHER" id="PTHR41252">
    <property type="entry name" value="BLR2505 PROTEIN"/>
    <property type="match status" value="1"/>
</dbReference>
<dbReference type="RefSeq" id="WP_179827495.1">
    <property type="nucleotide sequence ID" value="NZ_JACCCO010000003.1"/>
</dbReference>
<feature type="domain" description="SnoaL-like" evidence="1">
    <location>
        <begin position="10"/>
        <end position="115"/>
    </location>
</feature>
<dbReference type="Proteomes" id="UP000576393">
    <property type="component" value="Unassembled WGS sequence"/>
</dbReference>
<keyword evidence="3" id="KW-1185">Reference proteome</keyword>
<dbReference type="EMBL" id="JACCCO010000003">
    <property type="protein sequence ID" value="NYF43776.1"/>
    <property type="molecule type" value="Genomic_DNA"/>
</dbReference>
<evidence type="ECO:0000313" key="3">
    <source>
        <dbReference type="Proteomes" id="UP000576393"/>
    </source>
</evidence>
<dbReference type="Gene3D" id="3.10.450.50">
    <property type="match status" value="1"/>
</dbReference>
<reference evidence="2 3" key="1">
    <citation type="submission" date="2020-07" db="EMBL/GenBank/DDBJ databases">
        <title>Sequencing the genomes of 1000 actinobacteria strains.</title>
        <authorList>
            <person name="Klenk H.-P."/>
        </authorList>
    </citation>
    <scope>NUCLEOTIDE SEQUENCE [LARGE SCALE GENOMIC DNA]</scope>
    <source>
        <strain evidence="2 3">DSM 45763</strain>
    </source>
</reference>
<name>A0A852V6K2_9ACTN</name>
<comment type="caution">
    <text evidence="2">The sequence shown here is derived from an EMBL/GenBank/DDBJ whole genome shotgun (WGS) entry which is preliminary data.</text>
</comment>
<organism evidence="2 3">
    <name type="scientific">Streptosporangium sandarakinum</name>
    <dbReference type="NCBI Taxonomy" id="1260955"/>
    <lineage>
        <taxon>Bacteria</taxon>
        <taxon>Bacillati</taxon>
        <taxon>Actinomycetota</taxon>
        <taxon>Actinomycetes</taxon>
        <taxon>Streptosporangiales</taxon>
        <taxon>Streptosporangiaceae</taxon>
        <taxon>Streptosporangium</taxon>
    </lineage>
</organism>